<dbReference type="RefSeq" id="WP_081154051.1">
    <property type="nucleotide sequence ID" value="NZ_CP020465.1"/>
</dbReference>
<sequence length="361" mass="40719">MNRKIFYFSLLSVAVASCGTVNNKQAVGDFEYAEQKEATALKIPAGLAKPKQVNTYFVTDEINHEGPIGADVDVRAPSLVLPIAASTRTENTTSTSKVWFDQVLENEDLKGFITKALESQLATDNIELKQTDEAGLVFESDWYNKEVETGTWPFKSIAISESIRYRYTLESKSHGRSVSLVVELLDYLKTDQIGGSKRIDIIDQQRAEMNMLNEIIAQVDFQYRLKQQENRLLRANQTFVSLGENVSGEAAYIVEIDVDLLWSNLPLFFEDHGFSITDLNETTKIYYVDYIKPEASFWNSIWGDSLPVVELPNGKYQFQVEKVADKSSVTLYDEEGSALPEATLEKIFDVMEAGLSFKDVF</sequence>
<accession>A0A222GCZ4</accession>
<dbReference type="OrthoDB" id="5598420at2"/>
<organism evidence="1 2">
    <name type="scientific">Cognaticolwellia beringensis</name>
    <dbReference type="NCBI Taxonomy" id="1967665"/>
    <lineage>
        <taxon>Bacteria</taxon>
        <taxon>Pseudomonadati</taxon>
        <taxon>Pseudomonadota</taxon>
        <taxon>Gammaproteobacteria</taxon>
        <taxon>Alteromonadales</taxon>
        <taxon>Colwelliaceae</taxon>
        <taxon>Cognaticolwellia</taxon>
    </lineage>
</organism>
<dbReference type="InterPro" id="IPR042268">
    <property type="entry name" value="BamC_C"/>
</dbReference>
<dbReference type="Pfam" id="PF06804">
    <property type="entry name" value="Lipoprotein_18"/>
    <property type="match status" value="1"/>
</dbReference>
<dbReference type="KEGG" id="cber:B5D82_19265"/>
<protein>
    <submittedName>
        <fullName evidence="1">Outer membrane protein assembly factor BamC</fullName>
    </submittedName>
</protein>
<dbReference type="Proteomes" id="UP000202259">
    <property type="component" value="Chromosome"/>
</dbReference>
<evidence type="ECO:0000313" key="1">
    <source>
        <dbReference type="EMBL" id="ASP49720.1"/>
    </source>
</evidence>
<name>A0A222GCZ4_9GAMM</name>
<evidence type="ECO:0000313" key="2">
    <source>
        <dbReference type="Proteomes" id="UP000202259"/>
    </source>
</evidence>
<gene>
    <name evidence="1" type="ORF">B5D82_19265</name>
</gene>
<keyword evidence="2" id="KW-1185">Reference proteome</keyword>
<dbReference type="EMBL" id="CP020465">
    <property type="protein sequence ID" value="ASP49720.1"/>
    <property type="molecule type" value="Genomic_DNA"/>
</dbReference>
<dbReference type="AlphaFoldDB" id="A0A222GCZ4"/>
<dbReference type="InterPro" id="IPR010653">
    <property type="entry name" value="NlpB/DapX"/>
</dbReference>
<dbReference type="Gene3D" id="3.30.310.170">
    <property type="entry name" value="Outer membrane protein assembly factor BamC"/>
    <property type="match status" value="1"/>
</dbReference>
<proteinExistence type="predicted"/>
<dbReference type="PROSITE" id="PS51257">
    <property type="entry name" value="PROKAR_LIPOPROTEIN"/>
    <property type="match status" value="1"/>
</dbReference>
<dbReference type="Gene3D" id="3.30.530.50">
    <property type="match status" value="1"/>
</dbReference>
<reference evidence="1 2" key="1">
    <citation type="submission" date="2017-08" db="EMBL/GenBank/DDBJ databases">
        <title>Complete genome of Colwellia sp. NB097-1, a psychrophile bacterium ioslated from Bering Sea.</title>
        <authorList>
            <person name="Chen X."/>
        </authorList>
    </citation>
    <scope>NUCLEOTIDE SEQUENCE [LARGE SCALE GENOMIC DNA]</scope>
    <source>
        <strain evidence="1 2">NB097-1</strain>
    </source>
</reference>